<keyword evidence="4" id="KW-1185">Reference proteome</keyword>
<dbReference type="AlphaFoldDB" id="A0A9Q1JEI8"/>
<proteinExistence type="predicted"/>
<evidence type="ECO:0000256" key="1">
    <source>
        <dbReference type="SAM" id="MobiDB-lite"/>
    </source>
</evidence>
<feature type="transmembrane region" description="Helical" evidence="2">
    <location>
        <begin position="224"/>
        <end position="246"/>
    </location>
</feature>
<evidence type="ECO:0000313" key="4">
    <source>
        <dbReference type="Proteomes" id="UP001153076"/>
    </source>
</evidence>
<dbReference type="GO" id="GO:0016020">
    <property type="term" value="C:membrane"/>
    <property type="evidence" value="ECO:0007669"/>
    <property type="project" value="TreeGrafter"/>
</dbReference>
<gene>
    <name evidence="3" type="ORF">Cgig2_030130</name>
</gene>
<feature type="region of interest" description="Disordered" evidence="1">
    <location>
        <begin position="142"/>
        <end position="168"/>
    </location>
</feature>
<accession>A0A9Q1JEI8</accession>
<dbReference type="EMBL" id="JAKOGI010003762">
    <property type="protein sequence ID" value="KAJ8420182.1"/>
    <property type="molecule type" value="Genomic_DNA"/>
</dbReference>
<keyword evidence="2" id="KW-0472">Membrane</keyword>
<feature type="transmembrane region" description="Helical" evidence="2">
    <location>
        <begin position="100"/>
        <end position="119"/>
    </location>
</feature>
<feature type="transmembrane region" description="Helical" evidence="2">
    <location>
        <begin position="66"/>
        <end position="94"/>
    </location>
</feature>
<evidence type="ECO:0000256" key="2">
    <source>
        <dbReference type="SAM" id="Phobius"/>
    </source>
</evidence>
<dbReference type="PANTHER" id="PTHR12242:SF38">
    <property type="entry name" value="TRANSMEMBRANE PROTEIN"/>
    <property type="match status" value="1"/>
</dbReference>
<name>A0A9Q1JEI8_9CARY</name>
<organism evidence="3 4">
    <name type="scientific">Carnegiea gigantea</name>
    <dbReference type="NCBI Taxonomy" id="171969"/>
    <lineage>
        <taxon>Eukaryota</taxon>
        <taxon>Viridiplantae</taxon>
        <taxon>Streptophyta</taxon>
        <taxon>Embryophyta</taxon>
        <taxon>Tracheophyta</taxon>
        <taxon>Spermatophyta</taxon>
        <taxon>Magnoliopsida</taxon>
        <taxon>eudicotyledons</taxon>
        <taxon>Gunneridae</taxon>
        <taxon>Pentapetalae</taxon>
        <taxon>Caryophyllales</taxon>
        <taxon>Cactineae</taxon>
        <taxon>Cactaceae</taxon>
        <taxon>Cactoideae</taxon>
        <taxon>Echinocereeae</taxon>
        <taxon>Carnegiea</taxon>
    </lineage>
</organism>
<protein>
    <submittedName>
        <fullName evidence="3">Uncharacterized protein</fullName>
    </submittedName>
</protein>
<dbReference type="PANTHER" id="PTHR12242">
    <property type="entry name" value="OS02G0130600 PROTEIN-RELATED"/>
    <property type="match status" value="1"/>
</dbReference>
<feature type="compositionally biased region" description="Polar residues" evidence="1">
    <location>
        <begin position="144"/>
        <end position="158"/>
    </location>
</feature>
<feature type="transmembrane region" description="Helical" evidence="2">
    <location>
        <begin position="16"/>
        <end position="36"/>
    </location>
</feature>
<dbReference type="OrthoDB" id="419711at2759"/>
<dbReference type="Proteomes" id="UP001153076">
    <property type="component" value="Unassembled WGS sequence"/>
</dbReference>
<comment type="caution">
    <text evidence="3">The sequence shown here is derived from an EMBL/GenBank/DDBJ whole genome shotgun (WGS) entry which is preliminary data.</text>
</comment>
<reference evidence="3" key="1">
    <citation type="submission" date="2022-04" db="EMBL/GenBank/DDBJ databases">
        <title>Carnegiea gigantea Genome sequencing and assembly v2.</title>
        <authorList>
            <person name="Copetti D."/>
            <person name="Sanderson M.J."/>
            <person name="Burquez A."/>
            <person name="Wojciechowski M.F."/>
        </authorList>
    </citation>
    <scope>NUCLEOTIDE SEQUENCE</scope>
    <source>
        <strain evidence="3">SGP5-SGP5p</strain>
        <tissue evidence="3">Aerial part</tissue>
    </source>
</reference>
<evidence type="ECO:0000313" key="3">
    <source>
        <dbReference type="EMBL" id="KAJ8420182.1"/>
    </source>
</evidence>
<feature type="transmembrane region" description="Helical" evidence="2">
    <location>
        <begin position="181"/>
        <end position="204"/>
    </location>
</feature>
<keyword evidence="2" id="KW-0812">Transmembrane</keyword>
<sequence length="262" mass="29476">MGKSEGAGGLGYFLKWQTPVCALIIVIPAAVAATLIKKRLRSSQEPLNFNHLWIPCWRKLHPRWLLLYRTLAFLTMAWLLYQIVLFSGLFAFYFYTQWTFALVMLYFVLGIIVSAQGCLKSSEKSHTETEEDTFLKDGLENRKSAATSRTTERSGTNLHNKHSSGDESSQKAGFLGHLMHIVYQTSAGASLLTDLVFWTILVPMMAGKQFQLTLVIGSIHSVNAIFLAIDSLLNALVSITIPLIFLTKIKSLRNSHFWMQLS</sequence>
<keyword evidence="2" id="KW-1133">Transmembrane helix</keyword>